<reference evidence="1 2" key="1">
    <citation type="submission" date="2019-06" db="EMBL/GenBank/DDBJ databases">
        <title>Spirosoma utsteinense sp. nov. isolated from Antarctic ice-free soils.</title>
        <authorList>
            <person name="Tahon G."/>
        </authorList>
    </citation>
    <scope>NUCLEOTIDE SEQUENCE [LARGE SCALE GENOMIC DNA]</scope>
    <source>
        <strain evidence="1 2">LMG 31447</strain>
    </source>
</reference>
<sequence>MKQLIKKIGSLLEPITAEKGTVLFFALARREDASVWDLLVAAKWIDEDRKSALDYLVNQVQQVLTKQELLYISAVIMLRHEYFIDGSLIKREMGWEESNIDLYGVAVEKAYIFVAPDVEFKMGPLHAIH</sequence>
<dbReference type="RefSeq" id="WP_186736231.1">
    <property type="nucleotide sequence ID" value="NZ_VFIA01000004.1"/>
</dbReference>
<accession>A0ABR6W2L4</accession>
<name>A0ABR6W2L4_9BACT</name>
<evidence type="ECO:0000313" key="2">
    <source>
        <dbReference type="Proteomes" id="UP000700732"/>
    </source>
</evidence>
<dbReference type="EMBL" id="VFIA01000004">
    <property type="protein sequence ID" value="MBC3790393.1"/>
    <property type="molecule type" value="Genomic_DNA"/>
</dbReference>
<keyword evidence="2" id="KW-1185">Reference proteome</keyword>
<evidence type="ECO:0000313" key="1">
    <source>
        <dbReference type="EMBL" id="MBC3790393.1"/>
    </source>
</evidence>
<organism evidence="1 2">
    <name type="scientific">Spirosoma utsteinense</name>
    <dbReference type="NCBI Taxonomy" id="2585773"/>
    <lineage>
        <taxon>Bacteria</taxon>
        <taxon>Pseudomonadati</taxon>
        <taxon>Bacteroidota</taxon>
        <taxon>Cytophagia</taxon>
        <taxon>Cytophagales</taxon>
        <taxon>Cytophagaceae</taxon>
        <taxon>Spirosoma</taxon>
    </lineage>
</organism>
<proteinExistence type="predicted"/>
<comment type="caution">
    <text evidence="1">The sequence shown here is derived from an EMBL/GenBank/DDBJ whole genome shotgun (WGS) entry which is preliminary data.</text>
</comment>
<protein>
    <submittedName>
        <fullName evidence="1">Uncharacterized protein</fullName>
    </submittedName>
</protein>
<dbReference type="Proteomes" id="UP000700732">
    <property type="component" value="Unassembled WGS sequence"/>
</dbReference>
<gene>
    <name evidence="1" type="ORF">FH603_882</name>
</gene>